<evidence type="ECO:0000313" key="4">
    <source>
        <dbReference type="Proteomes" id="UP000622638"/>
    </source>
</evidence>
<reference evidence="1" key="4">
    <citation type="submission" date="2024-05" db="EMBL/GenBank/DDBJ databases">
        <authorList>
            <person name="Sun Q."/>
            <person name="Zhou Y."/>
        </authorList>
    </citation>
    <scope>NUCLEOTIDE SEQUENCE</scope>
    <source>
        <strain evidence="1">CGMCC 1.15931</strain>
    </source>
</reference>
<gene>
    <name evidence="1" type="ORF">GCM10011572_27670</name>
    <name evidence="2" type="ORF">GM672_26250</name>
</gene>
<name>A0A6I3T778_9BURK</name>
<organism evidence="2 3">
    <name type="scientific">Pseudoduganella buxea</name>
    <dbReference type="NCBI Taxonomy" id="1949069"/>
    <lineage>
        <taxon>Bacteria</taxon>
        <taxon>Pseudomonadati</taxon>
        <taxon>Pseudomonadota</taxon>
        <taxon>Betaproteobacteria</taxon>
        <taxon>Burkholderiales</taxon>
        <taxon>Oxalobacteraceae</taxon>
        <taxon>Telluria group</taxon>
        <taxon>Pseudoduganella</taxon>
    </lineage>
</organism>
<reference evidence="2 3" key="3">
    <citation type="submission" date="2019-11" db="EMBL/GenBank/DDBJ databases">
        <title>Type strains purchased from KCTC, JCM and DSMZ.</title>
        <authorList>
            <person name="Lu H."/>
        </authorList>
    </citation>
    <scope>NUCLEOTIDE SEQUENCE [LARGE SCALE GENOMIC DNA]</scope>
    <source>
        <strain evidence="2 3">KCTC 52429</strain>
    </source>
</reference>
<accession>A0A6I3T778</accession>
<dbReference type="Proteomes" id="UP000430634">
    <property type="component" value="Unassembled WGS sequence"/>
</dbReference>
<dbReference type="AlphaFoldDB" id="A0A6I3T778"/>
<evidence type="ECO:0000313" key="3">
    <source>
        <dbReference type="Proteomes" id="UP000430634"/>
    </source>
</evidence>
<sequence>MASPNNFNDTAGHLVKLLRALHDLEANPFLAQLGAVETLHAWYDVVCRLDYAANSKYLRDTGEERVHLLCEEIRVLICVVDEAFRFRMLPASPSQKQSWDSAVSRDPSARYAFRDDGSLEISLLDARLDGTTLHVKRLWNHVCNTEGDWVDFHIKLDETQVNTIRRKLATLRAIRATMKP</sequence>
<dbReference type="RefSeq" id="WP_155473466.1">
    <property type="nucleotide sequence ID" value="NZ_BMKG01000010.1"/>
</dbReference>
<reference evidence="4" key="2">
    <citation type="journal article" date="2019" name="Int. J. Syst. Evol. Microbiol.">
        <title>The Global Catalogue of Microorganisms (GCM) 10K type strain sequencing project: providing services to taxonomists for standard genome sequencing and annotation.</title>
        <authorList>
            <consortium name="The Broad Institute Genomics Platform"/>
            <consortium name="The Broad Institute Genome Sequencing Center for Infectious Disease"/>
            <person name="Wu L."/>
            <person name="Ma J."/>
        </authorList>
    </citation>
    <scope>NUCLEOTIDE SEQUENCE [LARGE SCALE GENOMIC DNA]</scope>
    <source>
        <strain evidence="4">CGMCC 1.15931</strain>
    </source>
</reference>
<evidence type="ECO:0000313" key="2">
    <source>
        <dbReference type="EMBL" id="MTV56232.1"/>
    </source>
</evidence>
<evidence type="ECO:0000313" key="1">
    <source>
        <dbReference type="EMBL" id="GGC04205.1"/>
    </source>
</evidence>
<dbReference type="EMBL" id="WNKZ01000143">
    <property type="protein sequence ID" value="MTV56232.1"/>
    <property type="molecule type" value="Genomic_DNA"/>
</dbReference>
<dbReference type="EMBL" id="BMKG01000010">
    <property type="protein sequence ID" value="GGC04205.1"/>
    <property type="molecule type" value="Genomic_DNA"/>
</dbReference>
<protein>
    <submittedName>
        <fullName evidence="2">Uncharacterized protein</fullName>
    </submittedName>
</protein>
<comment type="caution">
    <text evidence="2">The sequence shown here is derived from an EMBL/GenBank/DDBJ whole genome shotgun (WGS) entry which is preliminary data.</text>
</comment>
<reference evidence="1" key="1">
    <citation type="journal article" date="2014" name="Int. J. Syst. Evol. Microbiol.">
        <title>Complete genome of a new Firmicutes species belonging to the dominant human colonic microbiota ('Ruminococcus bicirculans') reveals two chromosomes and a selective capacity to utilize plant glucans.</title>
        <authorList>
            <consortium name="NISC Comparative Sequencing Program"/>
            <person name="Wegmann U."/>
            <person name="Louis P."/>
            <person name="Goesmann A."/>
            <person name="Henrissat B."/>
            <person name="Duncan S.H."/>
            <person name="Flint H.J."/>
        </authorList>
    </citation>
    <scope>NUCLEOTIDE SEQUENCE</scope>
    <source>
        <strain evidence="1">CGMCC 1.15931</strain>
    </source>
</reference>
<dbReference type="OrthoDB" id="8753995at2"/>
<proteinExistence type="predicted"/>
<keyword evidence="4" id="KW-1185">Reference proteome</keyword>
<dbReference type="Proteomes" id="UP000622638">
    <property type="component" value="Unassembled WGS sequence"/>
</dbReference>